<feature type="transmembrane region" description="Helical" evidence="1">
    <location>
        <begin position="216"/>
        <end position="239"/>
    </location>
</feature>
<dbReference type="Pfam" id="PF00892">
    <property type="entry name" value="EamA"/>
    <property type="match status" value="1"/>
</dbReference>
<organism evidence="3 4">
    <name type="scientific">Shewanella nanhaiensis</name>
    <dbReference type="NCBI Taxonomy" id="2864872"/>
    <lineage>
        <taxon>Bacteria</taxon>
        <taxon>Pseudomonadati</taxon>
        <taxon>Pseudomonadota</taxon>
        <taxon>Gammaproteobacteria</taxon>
        <taxon>Alteromonadales</taxon>
        <taxon>Shewanellaceae</taxon>
        <taxon>Shewanella</taxon>
    </lineage>
</organism>
<evidence type="ECO:0000313" key="3">
    <source>
        <dbReference type="EMBL" id="MBW8183535.1"/>
    </source>
</evidence>
<evidence type="ECO:0000313" key="4">
    <source>
        <dbReference type="Proteomes" id="UP001195963"/>
    </source>
</evidence>
<feature type="domain" description="EamA" evidence="2">
    <location>
        <begin position="153"/>
        <end position="288"/>
    </location>
</feature>
<dbReference type="RefSeq" id="WP_220109148.1">
    <property type="nucleotide sequence ID" value="NZ_JAHZST010000004.1"/>
</dbReference>
<keyword evidence="1" id="KW-0472">Membrane</keyword>
<evidence type="ECO:0000259" key="2">
    <source>
        <dbReference type="Pfam" id="PF00892"/>
    </source>
</evidence>
<dbReference type="InterPro" id="IPR000620">
    <property type="entry name" value="EamA_dom"/>
</dbReference>
<keyword evidence="4" id="KW-1185">Reference proteome</keyword>
<name>A0ABS7E1U9_9GAMM</name>
<proteinExistence type="predicted"/>
<evidence type="ECO:0000256" key="1">
    <source>
        <dbReference type="SAM" id="Phobius"/>
    </source>
</evidence>
<feature type="transmembrane region" description="Helical" evidence="1">
    <location>
        <begin position="67"/>
        <end position="86"/>
    </location>
</feature>
<gene>
    <name evidence="3" type="ORF">K0625_07625</name>
</gene>
<reference evidence="3 4" key="1">
    <citation type="submission" date="2021-07" db="EMBL/GenBank/DDBJ databases">
        <title>Shewanella sp. nov, isolated from SCS.</title>
        <authorList>
            <person name="Cao W.R."/>
        </authorList>
    </citation>
    <scope>NUCLEOTIDE SEQUENCE [LARGE SCALE GENOMIC DNA]</scope>
    <source>
        <strain evidence="3 4">NR704-98</strain>
    </source>
</reference>
<feature type="transmembrane region" description="Helical" evidence="1">
    <location>
        <begin position="246"/>
        <end position="267"/>
    </location>
</feature>
<keyword evidence="1" id="KW-0812">Transmembrane</keyword>
<feature type="transmembrane region" description="Helical" evidence="1">
    <location>
        <begin position="152"/>
        <end position="171"/>
    </location>
</feature>
<comment type="caution">
    <text evidence="3">The sequence shown here is derived from an EMBL/GenBank/DDBJ whole genome shotgun (WGS) entry which is preliminary data.</text>
</comment>
<feature type="transmembrane region" description="Helical" evidence="1">
    <location>
        <begin position="34"/>
        <end position="55"/>
    </location>
</feature>
<protein>
    <submittedName>
        <fullName evidence="3">DMT family transporter</fullName>
    </submittedName>
</protein>
<dbReference type="Proteomes" id="UP001195963">
    <property type="component" value="Unassembled WGS sequence"/>
</dbReference>
<feature type="transmembrane region" description="Helical" evidence="1">
    <location>
        <begin position="124"/>
        <end position="140"/>
    </location>
</feature>
<keyword evidence="1" id="KW-1133">Transmembrane helix</keyword>
<dbReference type="EMBL" id="JAHZST010000004">
    <property type="protein sequence ID" value="MBW8183535.1"/>
    <property type="molecule type" value="Genomic_DNA"/>
</dbReference>
<sequence>MSSINSNMKLWLMGLFLALVVLIAKSVIDAGVHPIYVSFFQASGSALYLISTGAFKGVKLTLVKRHFSFFVIASLLGFTIPQLIVFSSVNHVGVGIASLSYALPLIVTYLISLKMGLEPFNIKGLLFLLILVVGTFAYLFRSEYILDFSGSWSWIILLSLSPISIGIANVYRSVKWPTGLPVLHVALLTNLFSAITYLFLIFILAPRFDIASSEKLNVTLLLIILMLLSGSGQFLLFSLQKSVGPVFIGQTGSIVTLFGGVLGYVFYGDSYSIYTFIGSLFIFIGVFYYSKYKLLYTQN</sequence>
<feature type="transmembrane region" description="Helical" evidence="1">
    <location>
        <begin position="92"/>
        <end position="112"/>
    </location>
</feature>
<feature type="transmembrane region" description="Helical" evidence="1">
    <location>
        <begin position="183"/>
        <end position="204"/>
    </location>
</feature>
<feature type="transmembrane region" description="Helical" evidence="1">
    <location>
        <begin position="273"/>
        <end position="290"/>
    </location>
</feature>
<accession>A0ABS7E1U9</accession>